<name>A0A4R2K261_9THEO</name>
<proteinExistence type="predicted"/>
<dbReference type="EMBL" id="SLWU01000013">
    <property type="protein sequence ID" value="TCO63846.1"/>
    <property type="molecule type" value="Genomic_DNA"/>
</dbReference>
<dbReference type="Proteomes" id="UP000294886">
    <property type="component" value="Unassembled WGS sequence"/>
</dbReference>
<dbReference type="AlphaFoldDB" id="A0A4R2K261"/>
<evidence type="ECO:0000313" key="2">
    <source>
        <dbReference type="Proteomes" id="UP000294886"/>
    </source>
</evidence>
<reference evidence="1 2" key="1">
    <citation type="submission" date="2019-03" db="EMBL/GenBank/DDBJ databases">
        <title>Genomic Encyclopedia of Type Strains, Phase IV (KMG-IV): sequencing the most valuable type-strain genomes for metagenomic binning, comparative biology and taxonomic classification.</title>
        <authorList>
            <person name="Goeker M."/>
        </authorList>
    </citation>
    <scope>NUCLEOTIDE SEQUENCE [LARGE SCALE GENOMIC DNA]</scope>
    <source>
        <strain evidence="1 2">DSM 13054</strain>
    </source>
</reference>
<comment type="caution">
    <text evidence="1">The sequence shown here is derived from an EMBL/GenBank/DDBJ whole genome shotgun (WGS) entry which is preliminary data.</text>
</comment>
<evidence type="ECO:0000313" key="1">
    <source>
        <dbReference type="EMBL" id="TCO63846.1"/>
    </source>
</evidence>
<protein>
    <submittedName>
        <fullName evidence="1">Uncharacterized protein</fullName>
    </submittedName>
</protein>
<accession>A0A4R2K261</accession>
<gene>
    <name evidence="1" type="ORF">EV203_1131</name>
</gene>
<sequence>MSCELRLFLCLKRKRNTFLLAIFSVCKGTIKNLELTVVSTLGVLIKAKEKGILKK</sequence>
<organism evidence="1 2">
    <name type="scientific">Caldanaerobacter subterraneus</name>
    <dbReference type="NCBI Taxonomy" id="911092"/>
    <lineage>
        <taxon>Bacteria</taxon>
        <taxon>Bacillati</taxon>
        <taxon>Bacillota</taxon>
        <taxon>Clostridia</taxon>
        <taxon>Thermoanaerobacterales</taxon>
        <taxon>Thermoanaerobacteraceae</taxon>
        <taxon>Caldanaerobacter</taxon>
    </lineage>
</organism>